<evidence type="ECO:0000313" key="1">
    <source>
        <dbReference type="EMBL" id="RTG83061.1"/>
    </source>
</evidence>
<sequence length="89" mass="10030">MFHLRPFFLVGLIPGKPSPAKQSIGLPKNFESCLVDTIRLGTNCSYADCRSVYHAIVDLLSTIPELKQNFQGYNSVMNKRFKQIIPVES</sequence>
<name>A0A430Q5S6_SCHBO</name>
<protein>
    <submittedName>
        <fullName evidence="1">Uncharacterized protein</fullName>
    </submittedName>
</protein>
<gene>
    <name evidence="1" type="ORF">DC041_0001606</name>
</gene>
<dbReference type="EMBL" id="QMKO01002595">
    <property type="protein sequence ID" value="RTG83061.1"/>
    <property type="molecule type" value="Genomic_DNA"/>
</dbReference>
<organism evidence="1 2">
    <name type="scientific">Schistosoma bovis</name>
    <name type="common">Blood fluke</name>
    <dbReference type="NCBI Taxonomy" id="6184"/>
    <lineage>
        <taxon>Eukaryota</taxon>
        <taxon>Metazoa</taxon>
        <taxon>Spiralia</taxon>
        <taxon>Lophotrochozoa</taxon>
        <taxon>Platyhelminthes</taxon>
        <taxon>Trematoda</taxon>
        <taxon>Digenea</taxon>
        <taxon>Strigeidida</taxon>
        <taxon>Schistosomatoidea</taxon>
        <taxon>Schistosomatidae</taxon>
        <taxon>Schistosoma</taxon>
    </lineage>
</organism>
<dbReference type="Proteomes" id="UP000290809">
    <property type="component" value="Unassembled WGS sequence"/>
</dbReference>
<accession>A0A430Q5S6</accession>
<reference evidence="1 2" key="1">
    <citation type="journal article" date="2019" name="PLoS Pathog.">
        <title>Genome sequence of the bovine parasite Schistosoma bovis Tanzania.</title>
        <authorList>
            <person name="Oey H."/>
            <person name="Zakrzewski M."/>
            <person name="Gobert G."/>
            <person name="Gravermann K."/>
            <person name="Stoye J."/>
            <person name="Jones M."/>
            <person name="Mcmanus D."/>
            <person name="Krause L."/>
        </authorList>
    </citation>
    <scope>NUCLEOTIDE SEQUENCE [LARGE SCALE GENOMIC DNA]</scope>
    <source>
        <strain evidence="1 2">TAN1997</strain>
    </source>
</reference>
<dbReference type="AlphaFoldDB" id="A0A430Q5S6"/>
<comment type="caution">
    <text evidence="1">The sequence shown here is derived from an EMBL/GenBank/DDBJ whole genome shotgun (WGS) entry which is preliminary data.</text>
</comment>
<proteinExistence type="predicted"/>
<keyword evidence="2" id="KW-1185">Reference proteome</keyword>
<evidence type="ECO:0000313" key="2">
    <source>
        <dbReference type="Proteomes" id="UP000290809"/>
    </source>
</evidence>